<gene>
    <name evidence="1" type="ORF">EF807_03195</name>
</gene>
<reference evidence="1 2" key="1">
    <citation type="journal article" date="2019" name="Nat. Microbiol.">
        <title>Wide diversity of methane and short-chain alkane metabolisms in uncultured archaea.</title>
        <authorList>
            <person name="Borrel G."/>
            <person name="Adam P.S."/>
            <person name="McKay L.J."/>
            <person name="Chen L.X."/>
            <person name="Sierra-Garcia I.N."/>
            <person name="Sieber C.M."/>
            <person name="Letourneur Q."/>
            <person name="Ghozlane A."/>
            <person name="Andersen G.L."/>
            <person name="Li W.J."/>
            <person name="Hallam S.J."/>
            <person name="Muyzer G."/>
            <person name="de Oliveira V.M."/>
            <person name="Inskeep W.P."/>
            <person name="Banfield J.F."/>
            <person name="Gribaldo S."/>
        </authorList>
    </citation>
    <scope>NUCLEOTIDE SEQUENCE [LARGE SCALE GENOMIC DNA]</scope>
    <source>
        <strain evidence="1">NM1b</strain>
    </source>
</reference>
<dbReference type="AlphaFoldDB" id="A0A520KXK2"/>
<name>A0A520KXK2_9EURY</name>
<sequence>MKNIGIFAALAVLLIGICVAPSGMAQMTSKPEPLYPETPGIVYGGATFVVTVWDYSRPTARRMPGVEVRLVLTDEWDVQSIMDEGITDERGRVMLKVPDVGDGTIGFIEAVKKDSSGNVAGYGKVKIMVLSRKR</sequence>
<evidence type="ECO:0008006" key="3">
    <source>
        <dbReference type="Google" id="ProtNLM"/>
    </source>
</evidence>
<proteinExistence type="predicted"/>
<protein>
    <recommendedName>
        <fullName evidence="3">Big-1 domain-containing protein</fullName>
    </recommendedName>
</protein>
<organism evidence="1 2">
    <name type="scientific">Candidatus Methanolliviera hydrocarbonicum</name>
    <dbReference type="NCBI Taxonomy" id="2491085"/>
    <lineage>
        <taxon>Archaea</taxon>
        <taxon>Methanobacteriati</taxon>
        <taxon>Methanobacteriota</taxon>
        <taxon>Candidatus Methanoliparia</taxon>
        <taxon>Candidatus Methanoliparales</taxon>
        <taxon>Candidatus Methanollivieraceae</taxon>
        <taxon>Candidatus Methanolliviera</taxon>
    </lineage>
</organism>
<dbReference type="Proteomes" id="UP000320766">
    <property type="component" value="Unassembled WGS sequence"/>
</dbReference>
<accession>A0A520KXK2</accession>
<evidence type="ECO:0000313" key="1">
    <source>
        <dbReference type="EMBL" id="RZN70546.1"/>
    </source>
</evidence>
<evidence type="ECO:0000313" key="2">
    <source>
        <dbReference type="Proteomes" id="UP000320766"/>
    </source>
</evidence>
<comment type="caution">
    <text evidence="1">The sequence shown here is derived from an EMBL/GenBank/DDBJ whole genome shotgun (WGS) entry which is preliminary data.</text>
</comment>
<dbReference type="EMBL" id="RXIL01000054">
    <property type="protein sequence ID" value="RZN70546.1"/>
    <property type="molecule type" value="Genomic_DNA"/>
</dbReference>